<keyword evidence="4" id="KW-0804">Transcription</keyword>
<protein>
    <submittedName>
        <fullName evidence="6">LysR family transcriptional regulator</fullName>
    </submittedName>
</protein>
<feature type="domain" description="HTH lysR-type" evidence="5">
    <location>
        <begin position="7"/>
        <end position="64"/>
    </location>
</feature>
<keyword evidence="3" id="KW-0238">DNA-binding</keyword>
<dbReference type="Gene3D" id="1.10.10.10">
    <property type="entry name" value="Winged helix-like DNA-binding domain superfamily/Winged helix DNA-binding domain"/>
    <property type="match status" value="1"/>
</dbReference>
<dbReference type="InterPro" id="IPR000847">
    <property type="entry name" value="LysR_HTH_N"/>
</dbReference>
<dbReference type="FunFam" id="1.10.10.10:FF:000001">
    <property type="entry name" value="LysR family transcriptional regulator"/>
    <property type="match status" value="1"/>
</dbReference>
<comment type="caution">
    <text evidence="6">The sequence shown here is derived from an EMBL/GenBank/DDBJ whole genome shotgun (WGS) entry which is preliminary data.</text>
</comment>
<evidence type="ECO:0000259" key="5">
    <source>
        <dbReference type="PROSITE" id="PS50931"/>
    </source>
</evidence>
<name>A0A6A7N398_9BURK</name>
<dbReference type="GO" id="GO:0043565">
    <property type="term" value="F:sequence-specific DNA binding"/>
    <property type="evidence" value="ECO:0007669"/>
    <property type="project" value="TreeGrafter"/>
</dbReference>
<keyword evidence="7" id="KW-1185">Reference proteome</keyword>
<dbReference type="AlphaFoldDB" id="A0A6A7N398"/>
<dbReference type="Proteomes" id="UP000440498">
    <property type="component" value="Unassembled WGS sequence"/>
</dbReference>
<evidence type="ECO:0000313" key="6">
    <source>
        <dbReference type="EMBL" id="MQA39467.1"/>
    </source>
</evidence>
<dbReference type="InterPro" id="IPR058163">
    <property type="entry name" value="LysR-type_TF_proteobact-type"/>
</dbReference>
<dbReference type="PROSITE" id="PS50931">
    <property type="entry name" value="HTH_LYSR"/>
    <property type="match status" value="1"/>
</dbReference>
<evidence type="ECO:0000256" key="4">
    <source>
        <dbReference type="ARBA" id="ARBA00023163"/>
    </source>
</evidence>
<dbReference type="InterPro" id="IPR005119">
    <property type="entry name" value="LysR_subst-bd"/>
</dbReference>
<dbReference type="SUPFAM" id="SSF53850">
    <property type="entry name" value="Periplasmic binding protein-like II"/>
    <property type="match status" value="1"/>
</dbReference>
<evidence type="ECO:0000313" key="7">
    <source>
        <dbReference type="Proteomes" id="UP000440498"/>
    </source>
</evidence>
<accession>A0A6A7N398</accession>
<evidence type="ECO:0000256" key="2">
    <source>
        <dbReference type="ARBA" id="ARBA00023015"/>
    </source>
</evidence>
<dbReference type="Pfam" id="PF00126">
    <property type="entry name" value="HTH_1"/>
    <property type="match status" value="1"/>
</dbReference>
<dbReference type="SUPFAM" id="SSF46785">
    <property type="entry name" value="Winged helix' DNA-binding domain"/>
    <property type="match status" value="1"/>
</dbReference>
<sequence>MSEHRIPSLKLLMGFEAAARHGNFSRAADELHVTQSAISHQVQLLEEQIKQPLFRRAGRGVELTVAGEVLLRSVQRSLTVLRSGLGRIATYLDPGLVVLVCPAPLLHGWLQPRLRALEAQLPELCLLLSVDESARFVDEIDVDISISDRPILQPDLQEIPLLQDEWLLVANSELAARLDGVPQAQHHQHVDLVCLEESLTGDATAPLFLGPLVHFRKRAIYDDARLLLDATLDGRGIACLPRLLVDASLASGRLHILPDYPRAPGATWWLSGVAEQPRSEIVGQVFDWLRAQGAQQQEA</sequence>
<dbReference type="GO" id="GO:0006351">
    <property type="term" value="P:DNA-templated transcription"/>
    <property type="evidence" value="ECO:0007669"/>
    <property type="project" value="TreeGrafter"/>
</dbReference>
<comment type="similarity">
    <text evidence="1">Belongs to the LysR transcriptional regulatory family.</text>
</comment>
<organism evidence="6 7">
    <name type="scientific">Rugamonas aquatica</name>
    <dbReference type="NCBI Taxonomy" id="2743357"/>
    <lineage>
        <taxon>Bacteria</taxon>
        <taxon>Pseudomonadati</taxon>
        <taxon>Pseudomonadota</taxon>
        <taxon>Betaproteobacteria</taxon>
        <taxon>Burkholderiales</taxon>
        <taxon>Oxalobacteraceae</taxon>
        <taxon>Telluria group</taxon>
        <taxon>Rugamonas</taxon>
    </lineage>
</organism>
<dbReference type="RefSeq" id="WP_152838768.1">
    <property type="nucleotide sequence ID" value="NZ_WHUG01000005.1"/>
</dbReference>
<dbReference type="GO" id="GO:0003700">
    <property type="term" value="F:DNA-binding transcription factor activity"/>
    <property type="evidence" value="ECO:0007669"/>
    <property type="project" value="InterPro"/>
</dbReference>
<dbReference type="PANTHER" id="PTHR30537:SF74">
    <property type="entry name" value="HTH-TYPE TRANSCRIPTIONAL REGULATOR TRPI"/>
    <property type="match status" value="1"/>
</dbReference>
<dbReference type="Pfam" id="PF03466">
    <property type="entry name" value="LysR_substrate"/>
    <property type="match status" value="1"/>
</dbReference>
<keyword evidence="2" id="KW-0805">Transcription regulation</keyword>
<dbReference type="InterPro" id="IPR036390">
    <property type="entry name" value="WH_DNA-bd_sf"/>
</dbReference>
<dbReference type="Gene3D" id="3.40.190.290">
    <property type="match status" value="1"/>
</dbReference>
<reference evidence="6 7" key="1">
    <citation type="submission" date="2019-10" db="EMBL/GenBank/DDBJ databases">
        <title>Two novel species isolated from a subtropical stream in China.</title>
        <authorList>
            <person name="Lu H."/>
        </authorList>
    </citation>
    <scope>NUCLEOTIDE SEQUENCE [LARGE SCALE GENOMIC DNA]</scope>
    <source>
        <strain evidence="6 7">FT29W</strain>
    </source>
</reference>
<proteinExistence type="inferred from homology"/>
<dbReference type="EMBL" id="WHUG01000005">
    <property type="protein sequence ID" value="MQA39467.1"/>
    <property type="molecule type" value="Genomic_DNA"/>
</dbReference>
<gene>
    <name evidence="6" type="ORF">GEV02_15030</name>
</gene>
<evidence type="ECO:0000256" key="3">
    <source>
        <dbReference type="ARBA" id="ARBA00023125"/>
    </source>
</evidence>
<dbReference type="InterPro" id="IPR036388">
    <property type="entry name" value="WH-like_DNA-bd_sf"/>
</dbReference>
<evidence type="ECO:0000256" key="1">
    <source>
        <dbReference type="ARBA" id="ARBA00009437"/>
    </source>
</evidence>
<dbReference type="PANTHER" id="PTHR30537">
    <property type="entry name" value="HTH-TYPE TRANSCRIPTIONAL REGULATOR"/>
    <property type="match status" value="1"/>
</dbReference>
<dbReference type="PRINTS" id="PR00039">
    <property type="entry name" value="HTHLYSR"/>
</dbReference>